<feature type="domain" description="ACT" evidence="3">
    <location>
        <begin position="127"/>
        <end position="208"/>
    </location>
</feature>
<dbReference type="PANTHER" id="PTHR31096">
    <property type="entry name" value="ACT DOMAIN-CONTAINING PROTEIN ACR4-RELATED"/>
    <property type="match status" value="1"/>
</dbReference>
<dbReference type="AlphaFoldDB" id="A0AAE0CT01"/>
<keyword evidence="1 2" id="KW-0677">Repeat</keyword>
<accession>A0AAE0CT01</accession>
<comment type="caution">
    <text evidence="4">The sequence shown here is derived from an EMBL/GenBank/DDBJ whole genome shotgun (WGS) entry which is preliminary data.</text>
</comment>
<name>A0AAE0CT01_9ROSI</name>
<evidence type="ECO:0000259" key="3">
    <source>
        <dbReference type="PROSITE" id="PS51671"/>
    </source>
</evidence>
<dbReference type="Proteomes" id="UP001280121">
    <property type="component" value="Unassembled WGS sequence"/>
</dbReference>
<dbReference type="CDD" id="cd04925">
    <property type="entry name" value="ACT_ACR_2"/>
    <property type="match status" value="1"/>
</dbReference>
<dbReference type="PANTHER" id="PTHR31096:SF40">
    <property type="entry name" value="ACT DOMAIN-CONTAINING PROTEIN ACR"/>
    <property type="match status" value="1"/>
</dbReference>
<reference evidence="4" key="1">
    <citation type="journal article" date="2023" name="Plant J.">
        <title>Genome sequences and population genomics provide insights into the demographic history, inbreeding, and mutation load of two 'living fossil' tree species of Dipteronia.</title>
        <authorList>
            <person name="Feng Y."/>
            <person name="Comes H.P."/>
            <person name="Chen J."/>
            <person name="Zhu S."/>
            <person name="Lu R."/>
            <person name="Zhang X."/>
            <person name="Li P."/>
            <person name="Qiu J."/>
            <person name="Olsen K.M."/>
            <person name="Qiu Y."/>
        </authorList>
    </citation>
    <scope>NUCLEOTIDE SEQUENCE</scope>
    <source>
        <strain evidence="4">KIB01</strain>
    </source>
</reference>
<dbReference type="InterPro" id="IPR002912">
    <property type="entry name" value="ACT_dom"/>
</dbReference>
<sequence>MDDEFAKLIRRMNPPRVVIDNDVCDHATVIQVIVANPQSKVDSVNRHGILLEVVQIVTDLTLAITKAYISSDGGYLMDVFYVTDIDGKKIGDTRTINYIQTTLETNAGFLNSMRSSVGVMPSKEHTSIELTGPDRPGLLSELSAVLTDLGCNVVDAEIWTHNARAAAVVHVTDQTSGCAIQDPKRLSNMKELLCNVLRDDSDLRTPKMSISSTGVIHTHRRLHQMLFADRDFERPESFKYKSSRPHVTVLDCSDRNYTAVIIRSTDRPRLLFDTICSLTDMQYVVYRGTVITGRMKAYQEYYIKHVDGFPISSEAERQRVIACLEAAIERRSSEGLELELYTEDRFGLLSDITRILRENGLCIRRAEISTKSGKAKDTFFVTDVSGNPVEPKIVDSIQLQMGQTVLEVKGNLHMPPKLPKDAPRSFFFGNFFKGPSFQYFKPVKSCSESAFSEKEIYG</sequence>
<gene>
    <name evidence="4" type="ORF">Ddye_000895</name>
</gene>
<evidence type="ECO:0000256" key="1">
    <source>
        <dbReference type="ARBA" id="ARBA00022737"/>
    </source>
</evidence>
<dbReference type="Pfam" id="PF01842">
    <property type="entry name" value="ACT"/>
    <property type="match status" value="2"/>
</dbReference>
<dbReference type="PROSITE" id="PS51671">
    <property type="entry name" value="ACT"/>
    <property type="match status" value="2"/>
</dbReference>
<evidence type="ECO:0000313" key="5">
    <source>
        <dbReference type="Proteomes" id="UP001280121"/>
    </source>
</evidence>
<evidence type="ECO:0000313" key="4">
    <source>
        <dbReference type="EMBL" id="KAK2662321.1"/>
    </source>
</evidence>
<protein>
    <recommendedName>
        <fullName evidence="2">ACT domain-containing protein ACR</fullName>
    </recommendedName>
    <alternativeName>
        <fullName evidence="2">Protein ACT DOMAIN REPEATS</fullName>
    </alternativeName>
</protein>
<dbReference type="Gene3D" id="3.30.70.260">
    <property type="match status" value="2"/>
</dbReference>
<dbReference type="EMBL" id="JANJYI010000001">
    <property type="protein sequence ID" value="KAK2662321.1"/>
    <property type="molecule type" value="Genomic_DNA"/>
</dbReference>
<proteinExistence type="predicted"/>
<evidence type="ECO:0000256" key="2">
    <source>
        <dbReference type="RuleBase" id="RU369043"/>
    </source>
</evidence>
<dbReference type="SUPFAM" id="SSF55021">
    <property type="entry name" value="ACT-like"/>
    <property type="match status" value="3"/>
</dbReference>
<keyword evidence="5" id="KW-1185">Reference proteome</keyword>
<organism evidence="4 5">
    <name type="scientific">Dipteronia dyeriana</name>
    <dbReference type="NCBI Taxonomy" id="168575"/>
    <lineage>
        <taxon>Eukaryota</taxon>
        <taxon>Viridiplantae</taxon>
        <taxon>Streptophyta</taxon>
        <taxon>Embryophyta</taxon>
        <taxon>Tracheophyta</taxon>
        <taxon>Spermatophyta</taxon>
        <taxon>Magnoliopsida</taxon>
        <taxon>eudicotyledons</taxon>
        <taxon>Gunneridae</taxon>
        <taxon>Pentapetalae</taxon>
        <taxon>rosids</taxon>
        <taxon>malvids</taxon>
        <taxon>Sapindales</taxon>
        <taxon>Sapindaceae</taxon>
        <taxon>Hippocastanoideae</taxon>
        <taxon>Acereae</taxon>
        <taxon>Dipteronia</taxon>
    </lineage>
</organism>
<dbReference type="InterPro" id="IPR040217">
    <property type="entry name" value="ACR1-12"/>
</dbReference>
<comment type="function">
    <text evidence="2">Binds amino acids.</text>
</comment>
<feature type="domain" description="ACT" evidence="3">
    <location>
        <begin position="337"/>
        <end position="416"/>
    </location>
</feature>
<dbReference type="GO" id="GO:0016597">
    <property type="term" value="F:amino acid binding"/>
    <property type="evidence" value="ECO:0007669"/>
    <property type="project" value="UniProtKB-UniRule"/>
</dbReference>
<dbReference type="InterPro" id="IPR045865">
    <property type="entry name" value="ACT-like_dom_sf"/>
</dbReference>